<comment type="caution">
    <text evidence="7">The sequence shown here is derived from an EMBL/GenBank/DDBJ whole genome shotgun (WGS) entry which is preliminary data.</text>
</comment>
<feature type="compositionally biased region" description="Polar residues" evidence="4">
    <location>
        <begin position="434"/>
        <end position="443"/>
    </location>
</feature>
<evidence type="ECO:0000256" key="2">
    <source>
        <dbReference type="ARBA" id="ARBA00023163"/>
    </source>
</evidence>
<dbReference type="InterPro" id="IPR051127">
    <property type="entry name" value="Fungal_SecMet_Regulators"/>
</dbReference>
<dbReference type="GO" id="GO:0000981">
    <property type="term" value="F:DNA-binding transcription factor activity, RNA polymerase II-specific"/>
    <property type="evidence" value="ECO:0007669"/>
    <property type="project" value="TreeGrafter"/>
</dbReference>
<dbReference type="GO" id="GO:0006351">
    <property type="term" value="P:DNA-templated transcription"/>
    <property type="evidence" value="ECO:0007669"/>
    <property type="project" value="InterPro"/>
</dbReference>
<evidence type="ECO:0000313" key="7">
    <source>
        <dbReference type="EMBL" id="KAF7542002.1"/>
    </source>
</evidence>
<sequence>MPSPRSRVGDHRVPTVRPDQIPLAVSTYLSTSTGLVDLFDNSRLLGDLVLWANLTQKPDDATSIVNFLVLAIGCQMDDEELAQDYFEYARDKAFSNLSGNLSVTAVQAFTLVTIYMLCSCQINGAFLFFGIAVRAAYSIGIHRTEVNARFGPDVHRQRDRLWKSLRVVDLFLSTSMGRPPATSDVDCTVPYHAAEDNTNDVPDLLHASVQIFLILEGVVTEIYSRRKISLQLTEGISLQLRDWSLRWLKPLKDVLADPTIHDQAQVSGACQILSTYYYAVMLVSRPFLMYELCQRLSDTSEPSPGRTAAPGKLRLADACVDAASLMVDPILDLIQRGALVGRVPILVSLVLGIGLLGGFGRILEKYTRMSIQALDHCSKHDTHARQYSLIAQSLLTTALESLEKRELQERMRRTESSSQLFGLIPCDADMVSMSPASQTNTHAPSPAPNPRSRESLDRSFLQHNGLQGMASPRFGDLDAAFLGISDSLLQTPDASYWGGNIGWEADSGSALNLFALLDAGGGIDLAHHL</sequence>
<keyword evidence="3" id="KW-0539">Nucleus</keyword>
<dbReference type="GO" id="GO:0000435">
    <property type="term" value="P:positive regulation of transcription from RNA polymerase II promoter by galactose"/>
    <property type="evidence" value="ECO:0007669"/>
    <property type="project" value="TreeGrafter"/>
</dbReference>
<dbReference type="GO" id="GO:0000978">
    <property type="term" value="F:RNA polymerase II cis-regulatory region sequence-specific DNA binding"/>
    <property type="evidence" value="ECO:0007669"/>
    <property type="project" value="TreeGrafter"/>
</dbReference>
<feature type="domain" description="Xylanolytic transcriptional activator regulatory" evidence="6">
    <location>
        <begin position="125"/>
        <end position="198"/>
    </location>
</feature>
<protein>
    <recommendedName>
        <fullName evidence="6">Xylanolytic transcriptional activator regulatory domain-containing protein</fullName>
    </recommendedName>
</protein>
<dbReference type="AlphaFoldDB" id="A0A9P5H4B4"/>
<evidence type="ECO:0000259" key="6">
    <source>
        <dbReference type="SMART" id="SM00906"/>
    </source>
</evidence>
<dbReference type="EMBL" id="JAANBB010000475">
    <property type="protein sequence ID" value="KAF7542002.1"/>
    <property type="molecule type" value="Genomic_DNA"/>
</dbReference>
<evidence type="ECO:0000256" key="4">
    <source>
        <dbReference type="SAM" id="MobiDB-lite"/>
    </source>
</evidence>
<dbReference type="OrthoDB" id="2351791at2759"/>
<name>A0A9P5H4B4_9HYPO</name>
<reference evidence="7" key="1">
    <citation type="submission" date="2020-03" db="EMBL/GenBank/DDBJ databases">
        <title>Draft Genome Sequence of Cylindrodendrum hubeiense.</title>
        <authorList>
            <person name="Buettner E."/>
            <person name="Kellner H."/>
        </authorList>
    </citation>
    <scope>NUCLEOTIDE SEQUENCE</scope>
    <source>
        <strain evidence="7">IHI 201604</strain>
    </source>
</reference>
<feature type="transmembrane region" description="Helical" evidence="5">
    <location>
        <begin position="343"/>
        <end position="363"/>
    </location>
</feature>
<dbReference type="PANTHER" id="PTHR47424">
    <property type="entry name" value="REGULATORY PROTEIN GAL4"/>
    <property type="match status" value="1"/>
</dbReference>
<dbReference type="InterPro" id="IPR007219">
    <property type="entry name" value="XnlR_reg_dom"/>
</dbReference>
<dbReference type="GO" id="GO:0005634">
    <property type="term" value="C:nucleus"/>
    <property type="evidence" value="ECO:0007669"/>
    <property type="project" value="TreeGrafter"/>
</dbReference>
<evidence type="ECO:0000256" key="5">
    <source>
        <dbReference type="SAM" id="Phobius"/>
    </source>
</evidence>
<evidence type="ECO:0000313" key="8">
    <source>
        <dbReference type="Proteomes" id="UP000722485"/>
    </source>
</evidence>
<proteinExistence type="predicted"/>
<keyword evidence="1" id="KW-0805">Transcription regulation</keyword>
<dbReference type="PANTHER" id="PTHR47424:SF9">
    <property type="entry name" value="TAH-2"/>
    <property type="match status" value="1"/>
</dbReference>
<keyword evidence="5" id="KW-1133">Transmembrane helix</keyword>
<dbReference type="SMART" id="SM00906">
    <property type="entry name" value="Fungal_trans"/>
    <property type="match status" value="1"/>
</dbReference>
<keyword evidence="5" id="KW-0812">Transmembrane</keyword>
<dbReference type="Proteomes" id="UP000722485">
    <property type="component" value="Unassembled WGS sequence"/>
</dbReference>
<keyword evidence="5" id="KW-0472">Membrane</keyword>
<dbReference type="GO" id="GO:0008270">
    <property type="term" value="F:zinc ion binding"/>
    <property type="evidence" value="ECO:0007669"/>
    <property type="project" value="InterPro"/>
</dbReference>
<gene>
    <name evidence="7" type="ORF">G7Z17_g11819</name>
</gene>
<dbReference type="CDD" id="cd12148">
    <property type="entry name" value="fungal_TF_MHR"/>
    <property type="match status" value="1"/>
</dbReference>
<evidence type="ECO:0000256" key="1">
    <source>
        <dbReference type="ARBA" id="ARBA00023015"/>
    </source>
</evidence>
<keyword evidence="2" id="KW-0804">Transcription</keyword>
<organism evidence="7 8">
    <name type="scientific">Cylindrodendrum hubeiense</name>
    <dbReference type="NCBI Taxonomy" id="595255"/>
    <lineage>
        <taxon>Eukaryota</taxon>
        <taxon>Fungi</taxon>
        <taxon>Dikarya</taxon>
        <taxon>Ascomycota</taxon>
        <taxon>Pezizomycotina</taxon>
        <taxon>Sordariomycetes</taxon>
        <taxon>Hypocreomycetidae</taxon>
        <taxon>Hypocreales</taxon>
        <taxon>Nectriaceae</taxon>
        <taxon>Cylindrodendrum</taxon>
    </lineage>
</organism>
<accession>A0A9P5H4B4</accession>
<feature type="region of interest" description="Disordered" evidence="4">
    <location>
        <begin position="434"/>
        <end position="455"/>
    </location>
</feature>
<keyword evidence="8" id="KW-1185">Reference proteome</keyword>
<evidence type="ECO:0000256" key="3">
    <source>
        <dbReference type="ARBA" id="ARBA00023242"/>
    </source>
</evidence>
<dbReference type="Pfam" id="PF04082">
    <property type="entry name" value="Fungal_trans"/>
    <property type="match status" value="1"/>
</dbReference>